<dbReference type="Pfam" id="PF02321">
    <property type="entry name" value="OEP"/>
    <property type="match status" value="2"/>
</dbReference>
<dbReference type="PANTHER" id="PTHR30026">
    <property type="entry name" value="OUTER MEMBRANE PROTEIN TOLC"/>
    <property type="match status" value="1"/>
</dbReference>
<evidence type="ECO:0000256" key="2">
    <source>
        <dbReference type="ARBA" id="ARBA00022448"/>
    </source>
</evidence>
<dbReference type="SUPFAM" id="SSF56954">
    <property type="entry name" value="Outer membrane efflux proteins (OEP)"/>
    <property type="match status" value="1"/>
</dbReference>
<dbReference type="InterPro" id="IPR051906">
    <property type="entry name" value="TolC-like"/>
</dbReference>
<keyword evidence="6" id="KW-0998">Cell outer membrane</keyword>
<dbReference type="GO" id="GO:0015562">
    <property type="term" value="F:efflux transmembrane transporter activity"/>
    <property type="evidence" value="ECO:0007669"/>
    <property type="project" value="InterPro"/>
</dbReference>
<accession>A0A644W1H2</accession>
<sequence length="449" mass="50198">MNFLIMVLSLLLLTGLTHAQQDSITKQDTLSLTLQQCISIAMDESPTIRIAQRDIERVDYANKEKMSALFPAVNASASYSRTLKKQKMFFDIPGFPSSPDGIEVGQDNTFAGVLSASMPIISPTLWASLKMNETDAALTMESARSSKLTLINSVTKAFYGVLLAQDSYKVFERTYQNAAENSRIIQNKYEQGTVSEFEWIRADVQVRNALTNLVSAETAINLSTLQLKMLMGIDLHTAIQPMGKLADYESLVFEQAIKLSSNSLDKNTDLNQFDLKAKQLKQSLEIQKSTWLPTLSASINYQYMSMPNDDVAFKDYYWFPTSTAGLTLSIPIFQGGSKHYKAKQLQMQIKTMDDQRENLKRSLELQAITYTDNMIKAIEKMESGKKALTQAEKALNISQKMYEVGAGTYLDVTNAELGYIQAGLSYNQSIYDFISAKSDLEKILGTTIN</sequence>
<reference evidence="7" key="1">
    <citation type="submission" date="2019-08" db="EMBL/GenBank/DDBJ databases">
        <authorList>
            <person name="Kucharzyk K."/>
            <person name="Murdoch R.W."/>
            <person name="Higgins S."/>
            <person name="Loffler F."/>
        </authorList>
    </citation>
    <scope>NUCLEOTIDE SEQUENCE</scope>
</reference>
<dbReference type="InterPro" id="IPR003423">
    <property type="entry name" value="OMP_efflux"/>
</dbReference>
<evidence type="ECO:0000256" key="5">
    <source>
        <dbReference type="ARBA" id="ARBA00023136"/>
    </source>
</evidence>
<evidence type="ECO:0000256" key="4">
    <source>
        <dbReference type="ARBA" id="ARBA00022692"/>
    </source>
</evidence>
<keyword evidence="3" id="KW-1134">Transmembrane beta strand</keyword>
<keyword evidence="5" id="KW-0472">Membrane</keyword>
<evidence type="ECO:0000256" key="6">
    <source>
        <dbReference type="ARBA" id="ARBA00023237"/>
    </source>
</evidence>
<evidence type="ECO:0000256" key="1">
    <source>
        <dbReference type="ARBA" id="ARBA00004442"/>
    </source>
</evidence>
<evidence type="ECO:0000256" key="3">
    <source>
        <dbReference type="ARBA" id="ARBA00022452"/>
    </source>
</evidence>
<keyword evidence="2" id="KW-0813">Transport</keyword>
<dbReference type="PANTHER" id="PTHR30026:SF20">
    <property type="entry name" value="OUTER MEMBRANE PROTEIN TOLC"/>
    <property type="match status" value="1"/>
</dbReference>
<dbReference type="GO" id="GO:0009279">
    <property type="term" value="C:cell outer membrane"/>
    <property type="evidence" value="ECO:0007669"/>
    <property type="project" value="UniProtKB-SubCell"/>
</dbReference>
<dbReference type="GO" id="GO:0015288">
    <property type="term" value="F:porin activity"/>
    <property type="evidence" value="ECO:0007669"/>
    <property type="project" value="TreeGrafter"/>
</dbReference>
<comment type="subcellular location">
    <subcellularLocation>
        <location evidence="1">Cell outer membrane</location>
    </subcellularLocation>
</comment>
<evidence type="ECO:0000313" key="7">
    <source>
        <dbReference type="EMBL" id="MPL97541.1"/>
    </source>
</evidence>
<dbReference type="GO" id="GO:1990281">
    <property type="term" value="C:efflux pump complex"/>
    <property type="evidence" value="ECO:0007669"/>
    <property type="project" value="TreeGrafter"/>
</dbReference>
<organism evidence="7">
    <name type="scientific">bioreactor metagenome</name>
    <dbReference type="NCBI Taxonomy" id="1076179"/>
    <lineage>
        <taxon>unclassified sequences</taxon>
        <taxon>metagenomes</taxon>
        <taxon>ecological metagenomes</taxon>
    </lineage>
</organism>
<name>A0A644W1H2_9ZZZZ</name>
<dbReference type="EMBL" id="VSSQ01000561">
    <property type="protein sequence ID" value="MPL97541.1"/>
    <property type="molecule type" value="Genomic_DNA"/>
</dbReference>
<proteinExistence type="predicted"/>
<dbReference type="AlphaFoldDB" id="A0A644W1H2"/>
<comment type="caution">
    <text evidence="7">The sequence shown here is derived from an EMBL/GenBank/DDBJ whole genome shotgun (WGS) entry which is preliminary data.</text>
</comment>
<gene>
    <name evidence="7" type="primary">tolC_7</name>
    <name evidence="7" type="ORF">SDC9_43732</name>
</gene>
<protein>
    <submittedName>
        <fullName evidence="7">Outer membrane protein TolC</fullName>
    </submittedName>
</protein>
<keyword evidence="4" id="KW-0812">Transmembrane</keyword>
<dbReference type="Gene3D" id="1.20.1600.10">
    <property type="entry name" value="Outer membrane efflux proteins (OEP)"/>
    <property type="match status" value="1"/>
</dbReference>